<keyword evidence="5" id="KW-0812">Transmembrane</keyword>
<comment type="similarity">
    <text evidence="1">Belongs to the glycosyltransferase 15 family.</text>
</comment>
<dbReference type="InterPro" id="IPR002685">
    <property type="entry name" value="Glyco_trans_15"/>
</dbReference>
<protein>
    <submittedName>
        <fullName evidence="6">Uncharacterized protein</fullName>
    </submittedName>
</protein>
<dbReference type="GO" id="GO:0016020">
    <property type="term" value="C:membrane"/>
    <property type="evidence" value="ECO:0007669"/>
    <property type="project" value="InterPro"/>
</dbReference>
<dbReference type="SUPFAM" id="SSF53448">
    <property type="entry name" value="Nucleotide-diphospho-sugar transferases"/>
    <property type="match status" value="1"/>
</dbReference>
<dbReference type="GO" id="GO:0006487">
    <property type="term" value="P:protein N-linked glycosylation"/>
    <property type="evidence" value="ECO:0007669"/>
    <property type="project" value="TreeGrafter"/>
</dbReference>
<sequence>MAISQGKISRIIAFGSMWLILGSIWVIFWPRQVPFRPVVRYFPAPFGNAAPYKAVPPPPQGAPDFKPPPPPTTSKLPYQNPMTRMKNRISGVIQRPNGFPEDYGKKKASDGRGRGSGSLFPALAKAAGKIKEKISFETMSEDEKRRPWRYPVKVDRTQLGTEKATLLMLARNTDLYAVRESMRRLEDRFNHKFRYPWTFMNDEAFTEEFIAITTGIASGTTEYVRVPKEHWGYPSWVNQTLARQNMKQMADNNIIYGGSLSYRHMCRFFSGFFFREPVMAKYEWYWRVEPGVNFYCDQHYDPFRWLRENGKSYGFTVALHDFRETITSLWETTEKFFREFPEYVDPNNMRGFVVENTTKNGEPYIDYNTCHFWTNFEIGKVSLWTSEKYLKYFEYLDKTGNFFYERWGDAPVHSVALTHMWDKKEIHFFNDIGYEHNPFRRCPKAHEHGTAGRCLCPLDISVVDENGFSCFDQWKKIFGDNYEVDLTW</sequence>
<evidence type="ECO:0000313" key="6">
    <source>
        <dbReference type="EMBL" id="KAK6363528.1"/>
    </source>
</evidence>
<dbReference type="PANTHER" id="PTHR31121:SF10">
    <property type="entry name" value="MANNOSYLTRANSFERASE KTR2-RELATED"/>
    <property type="match status" value="1"/>
</dbReference>
<dbReference type="Pfam" id="PF01793">
    <property type="entry name" value="Glyco_transf_15"/>
    <property type="match status" value="1"/>
</dbReference>
<reference evidence="6 7" key="1">
    <citation type="submission" date="2019-10" db="EMBL/GenBank/DDBJ databases">
        <authorList>
            <person name="Palmer J.M."/>
        </authorList>
    </citation>
    <scope>NUCLEOTIDE SEQUENCE [LARGE SCALE GENOMIC DNA]</scope>
    <source>
        <strain evidence="6 7">TWF730</strain>
    </source>
</reference>
<dbReference type="Proteomes" id="UP001373714">
    <property type="component" value="Unassembled WGS sequence"/>
</dbReference>
<dbReference type="PANTHER" id="PTHR31121">
    <property type="entry name" value="ALPHA-1,2 MANNOSYLTRANSFERASE KTR1"/>
    <property type="match status" value="1"/>
</dbReference>
<dbReference type="GO" id="GO:0000032">
    <property type="term" value="P:cell wall mannoprotein biosynthetic process"/>
    <property type="evidence" value="ECO:0007669"/>
    <property type="project" value="TreeGrafter"/>
</dbReference>
<dbReference type="GO" id="GO:0006493">
    <property type="term" value="P:protein O-linked glycosylation"/>
    <property type="evidence" value="ECO:0007669"/>
    <property type="project" value="TreeGrafter"/>
</dbReference>
<keyword evidence="2" id="KW-0328">Glycosyltransferase</keyword>
<accession>A0AAV9VQD2</accession>
<evidence type="ECO:0000313" key="7">
    <source>
        <dbReference type="Proteomes" id="UP001373714"/>
    </source>
</evidence>
<feature type="transmembrane region" description="Helical" evidence="5">
    <location>
        <begin position="12"/>
        <end position="30"/>
    </location>
</feature>
<dbReference type="Gene3D" id="3.90.550.10">
    <property type="entry name" value="Spore Coat Polysaccharide Biosynthesis Protein SpsA, Chain A"/>
    <property type="match status" value="1"/>
</dbReference>
<organism evidence="6 7">
    <name type="scientific">Orbilia blumenaviensis</name>
    <dbReference type="NCBI Taxonomy" id="1796055"/>
    <lineage>
        <taxon>Eukaryota</taxon>
        <taxon>Fungi</taxon>
        <taxon>Dikarya</taxon>
        <taxon>Ascomycota</taxon>
        <taxon>Pezizomycotina</taxon>
        <taxon>Orbiliomycetes</taxon>
        <taxon>Orbiliales</taxon>
        <taxon>Orbiliaceae</taxon>
        <taxon>Orbilia</taxon>
    </lineage>
</organism>
<evidence type="ECO:0000256" key="4">
    <source>
        <dbReference type="SAM" id="MobiDB-lite"/>
    </source>
</evidence>
<evidence type="ECO:0000256" key="5">
    <source>
        <dbReference type="SAM" id="Phobius"/>
    </source>
</evidence>
<gene>
    <name evidence="6" type="ORF">TWF730_000960</name>
</gene>
<evidence type="ECO:0000256" key="3">
    <source>
        <dbReference type="ARBA" id="ARBA00022679"/>
    </source>
</evidence>
<feature type="compositionally biased region" description="Pro residues" evidence="4">
    <location>
        <begin position="54"/>
        <end position="72"/>
    </location>
</feature>
<keyword evidence="5" id="KW-0472">Membrane</keyword>
<dbReference type="EMBL" id="JAVHNS010000001">
    <property type="protein sequence ID" value="KAK6363528.1"/>
    <property type="molecule type" value="Genomic_DNA"/>
</dbReference>
<proteinExistence type="inferred from homology"/>
<dbReference type="InterPro" id="IPR029044">
    <property type="entry name" value="Nucleotide-diphossugar_trans"/>
</dbReference>
<evidence type="ECO:0000256" key="1">
    <source>
        <dbReference type="ARBA" id="ARBA00007677"/>
    </source>
</evidence>
<dbReference type="FunFam" id="3.90.550.10:FF:000051">
    <property type="entry name" value="Alpha-1,2-mannosyltransferase (Ktr4)"/>
    <property type="match status" value="1"/>
</dbReference>
<comment type="caution">
    <text evidence="6">The sequence shown here is derived from an EMBL/GenBank/DDBJ whole genome shotgun (WGS) entry which is preliminary data.</text>
</comment>
<name>A0AAV9VQD2_9PEZI</name>
<feature type="region of interest" description="Disordered" evidence="4">
    <location>
        <begin position="54"/>
        <end position="80"/>
    </location>
</feature>
<dbReference type="AlphaFoldDB" id="A0AAV9VQD2"/>
<evidence type="ECO:0000256" key="2">
    <source>
        <dbReference type="ARBA" id="ARBA00022676"/>
    </source>
</evidence>
<keyword evidence="5" id="KW-1133">Transmembrane helix</keyword>
<keyword evidence="3" id="KW-0808">Transferase</keyword>
<feature type="region of interest" description="Disordered" evidence="4">
    <location>
        <begin position="96"/>
        <end position="117"/>
    </location>
</feature>
<dbReference type="GO" id="GO:0000026">
    <property type="term" value="F:alpha-1,2-mannosyltransferase activity"/>
    <property type="evidence" value="ECO:0007669"/>
    <property type="project" value="TreeGrafter"/>
</dbReference>
<dbReference type="GO" id="GO:0005794">
    <property type="term" value="C:Golgi apparatus"/>
    <property type="evidence" value="ECO:0007669"/>
    <property type="project" value="TreeGrafter"/>
</dbReference>
<keyword evidence="7" id="KW-1185">Reference proteome</keyword>
<feature type="compositionally biased region" description="Basic and acidic residues" evidence="4">
    <location>
        <begin position="102"/>
        <end position="113"/>
    </location>
</feature>